<dbReference type="NCBIfam" id="TIGR04276">
    <property type="entry name" value="FxsC_Cterm"/>
    <property type="match status" value="1"/>
</dbReference>
<gene>
    <name evidence="1" type="ORF">SAMN05216260_13411</name>
</gene>
<evidence type="ECO:0000313" key="1">
    <source>
        <dbReference type="EMBL" id="SDG87747.1"/>
    </source>
</evidence>
<proteinExistence type="predicted"/>
<dbReference type="EMBL" id="FNAX01000034">
    <property type="protein sequence ID" value="SDG87747.1"/>
    <property type="molecule type" value="Genomic_DNA"/>
</dbReference>
<dbReference type="AlphaFoldDB" id="A0A1G7XUA7"/>
<sequence length="404" mass="44347">MPLFFLSYSHVPVHRAGRSPDFDRLVFRFFEDLCGHLAAAGGPEGNAAGFVERPGTPAEETLRALADCRVFVPLYAKRYFTDPKCGRHWTAATTGPADTRPAVVPVLWTPYPPAALPRAAQYDLPAMPGDGDEAEEEYAATGLHQMLQLGEELGDERAGDRAGRITAWLARRVLYAAATVPAPPGDRHVPGPLTALDNAFTAPLPAPPTLRITVLAPTEEQLPIGRDESRYGPAAEDWRPYGPALGPLADQVRALARNLGFTPDLVAFDKPRAELRGTAVPDAPWVLVVDPWALENPRVADQVREFDAVRRPWTAVLSVLPEDDPQTKERSERLTRLLHTCFPRFLREGRAGEQNAVRGLPDADVFALWFSELAESARMRYLRYIHSQLSAGGDGTGDRTEGRP</sequence>
<protein>
    <submittedName>
        <fullName evidence="1">FxsC C-terminal domain-containing protein</fullName>
    </submittedName>
</protein>
<dbReference type="InterPro" id="IPR026367">
    <property type="entry name" value="FxsC_C"/>
</dbReference>
<dbReference type="NCBIfam" id="NF040588">
    <property type="entry name" value="FxsC_Nterm"/>
    <property type="match status" value="1"/>
</dbReference>
<dbReference type="OrthoDB" id="9150238at2"/>
<name>A0A1G7XUA7_9ACTN</name>
<evidence type="ECO:0000313" key="2">
    <source>
        <dbReference type="Proteomes" id="UP000198614"/>
    </source>
</evidence>
<reference evidence="1 2" key="1">
    <citation type="submission" date="2016-10" db="EMBL/GenBank/DDBJ databases">
        <authorList>
            <person name="de Groot N.N."/>
        </authorList>
    </citation>
    <scope>NUCLEOTIDE SEQUENCE [LARGE SCALE GENOMIC DNA]</scope>
    <source>
        <strain evidence="1 2">CGMCC 4.1859</strain>
    </source>
</reference>
<dbReference type="Proteomes" id="UP000198614">
    <property type="component" value="Unassembled WGS sequence"/>
</dbReference>
<organism evidence="1 2">
    <name type="scientific">Streptomyces griseoaurantiacus</name>
    <dbReference type="NCBI Taxonomy" id="68213"/>
    <lineage>
        <taxon>Bacteria</taxon>
        <taxon>Bacillati</taxon>
        <taxon>Actinomycetota</taxon>
        <taxon>Actinomycetes</taxon>
        <taxon>Kitasatosporales</taxon>
        <taxon>Streptomycetaceae</taxon>
        <taxon>Streptomyces</taxon>
        <taxon>Streptomyces aurantiacus group</taxon>
    </lineage>
</organism>
<accession>A0A1G7XUA7</accession>
<dbReference type="InterPro" id="IPR047603">
    <property type="entry name" value="FxsC_N"/>
</dbReference>